<dbReference type="InterPro" id="IPR051783">
    <property type="entry name" value="NAD(P)-dependent_oxidoreduct"/>
</dbReference>
<dbReference type="AlphaFoldDB" id="S4WI59"/>
<sequence>MGAAMRVLVTGGTGYVGAHSTAALLTAGYAVRMLVREPDRVDATLAALGIDSRQVELVAGDVTDAVTVARAVDGCAAVLHAAGVYSFHPRDRRRMAAVNVDGTELVLRLARSAGMDPIVHVSTFGALLPAWSAPLSPESPVGSAREPYLASKAAADRIARRHQRDGAPVVITYPLACLGPYDPHLGDQLRRVRDTLRGRLPLWPTGGFPVGDVRDVARLHVAVLQPGHGPRRLLAPGRYVRTDEFVASLRRVTGRTLPALRLPAAGLEPAGRLVTALQRWVPAHLPVQYGAIHLCRLARPVNNTATRELLGDRGRDLDETMADSVRWLAITGRLSARQAGRVAVDNG</sequence>
<accession>S4WI59</accession>
<evidence type="ECO:0000259" key="1">
    <source>
        <dbReference type="Pfam" id="PF01370"/>
    </source>
</evidence>
<protein>
    <submittedName>
        <fullName evidence="2">Sugar epimerase</fullName>
    </submittedName>
</protein>
<dbReference type="InterPro" id="IPR001509">
    <property type="entry name" value="Epimerase_deHydtase"/>
</dbReference>
<reference evidence="2" key="1">
    <citation type="journal article" date="2013" name="J. Am. Chem. Soc.">
        <title>Structures and comparative characterization of biosynthetic gene clusters for cyanosporasides, enediyne-derived natural products from marine actinomycetes.</title>
        <authorList>
            <person name="Lane A.L."/>
            <person name="Nam S.J."/>
            <person name="Fukuda T."/>
            <person name="Yamanaka K."/>
            <person name="Kauffman C.A."/>
            <person name="Jensen P.R."/>
            <person name="Fenical W."/>
            <person name="Moore B.S."/>
        </authorList>
    </citation>
    <scope>NUCLEOTIDE SEQUENCE</scope>
    <source>
        <strain evidence="2">CNS143</strain>
    </source>
</reference>
<organism evidence="2">
    <name type="scientific">Salinispora pacifica</name>
    <dbReference type="NCBI Taxonomy" id="351187"/>
    <lineage>
        <taxon>Bacteria</taxon>
        <taxon>Bacillati</taxon>
        <taxon>Actinomycetota</taxon>
        <taxon>Actinomycetes</taxon>
        <taxon>Micromonosporales</taxon>
        <taxon>Micromonosporaceae</taxon>
        <taxon>Salinispora</taxon>
    </lineage>
</organism>
<feature type="domain" description="NAD-dependent epimerase/dehydratase" evidence="1">
    <location>
        <begin position="7"/>
        <end position="226"/>
    </location>
</feature>
<dbReference type="PANTHER" id="PTHR48079:SF6">
    <property type="entry name" value="NAD(P)-BINDING DOMAIN-CONTAINING PROTEIN-RELATED"/>
    <property type="match status" value="1"/>
</dbReference>
<name>S4WI59_SALPI</name>
<dbReference type="Gene3D" id="3.40.50.720">
    <property type="entry name" value="NAD(P)-binding Rossmann-like Domain"/>
    <property type="match status" value="1"/>
</dbReference>
<dbReference type="PANTHER" id="PTHR48079">
    <property type="entry name" value="PROTEIN YEEZ"/>
    <property type="match status" value="1"/>
</dbReference>
<dbReference type="SUPFAM" id="SSF51735">
    <property type="entry name" value="NAD(P)-binding Rossmann-fold domains"/>
    <property type="match status" value="1"/>
</dbReference>
<dbReference type="GO" id="GO:0004029">
    <property type="term" value="F:aldehyde dehydrogenase (NAD+) activity"/>
    <property type="evidence" value="ECO:0007669"/>
    <property type="project" value="TreeGrafter"/>
</dbReference>
<proteinExistence type="predicted"/>
<dbReference type="InterPro" id="IPR036291">
    <property type="entry name" value="NAD(P)-bd_dom_sf"/>
</dbReference>
<evidence type="ECO:0000313" key="2">
    <source>
        <dbReference type="EMBL" id="AGO97213.1"/>
    </source>
</evidence>
<dbReference type="EMBL" id="KC863955">
    <property type="protein sequence ID" value="AGO97213.1"/>
    <property type="molecule type" value="Genomic_DNA"/>
</dbReference>
<dbReference type="Pfam" id="PF01370">
    <property type="entry name" value="Epimerase"/>
    <property type="match status" value="1"/>
</dbReference>
<dbReference type="GO" id="GO:0005737">
    <property type="term" value="C:cytoplasm"/>
    <property type="evidence" value="ECO:0007669"/>
    <property type="project" value="TreeGrafter"/>
</dbReference>